<dbReference type="RefSeq" id="WP_176909225.1">
    <property type="nucleotide sequence ID" value="NZ_JABKAU010000027.1"/>
</dbReference>
<dbReference type="AlphaFoldDB" id="A0A7Y7U7B6"/>
<gene>
    <name evidence="1" type="ORF">HW554_14145</name>
</gene>
<evidence type="ECO:0000313" key="2">
    <source>
        <dbReference type="Proteomes" id="UP000565521"/>
    </source>
</evidence>
<dbReference type="Proteomes" id="UP000565521">
    <property type="component" value="Unassembled WGS sequence"/>
</dbReference>
<proteinExistence type="predicted"/>
<organism evidence="1 2">
    <name type="scientific">Hymenobacter lapidiphilus</name>
    <dbReference type="NCBI Taxonomy" id="2608003"/>
    <lineage>
        <taxon>Bacteria</taxon>
        <taxon>Pseudomonadati</taxon>
        <taxon>Bacteroidota</taxon>
        <taxon>Cytophagia</taxon>
        <taxon>Cytophagales</taxon>
        <taxon>Hymenobacteraceae</taxon>
        <taxon>Hymenobacter</taxon>
    </lineage>
</organism>
<keyword evidence="2" id="KW-1185">Reference proteome</keyword>
<name>A0A7Y7U7B6_9BACT</name>
<accession>A0A7Y7U7B6</accession>
<protein>
    <submittedName>
        <fullName evidence="1">Uncharacterized protein</fullName>
    </submittedName>
</protein>
<comment type="caution">
    <text evidence="1">The sequence shown here is derived from an EMBL/GenBank/DDBJ whole genome shotgun (WGS) entry which is preliminary data.</text>
</comment>
<evidence type="ECO:0000313" key="1">
    <source>
        <dbReference type="EMBL" id="NVO32355.1"/>
    </source>
</evidence>
<reference evidence="1 2" key="1">
    <citation type="submission" date="2020-05" db="EMBL/GenBank/DDBJ databases">
        <title>Hymenobacter terrestris sp. nov. and Hymenobacter lapidiphilus sp. nov., isolated from regoliths in Antarctica.</title>
        <authorList>
            <person name="Sedlacek I."/>
            <person name="Pantucek R."/>
            <person name="Zeman M."/>
            <person name="Holochova P."/>
            <person name="Kralova S."/>
            <person name="Stankova E."/>
            <person name="Sedo O."/>
            <person name="Micenkova L."/>
            <person name="Svec P."/>
            <person name="Gupta V."/>
            <person name="Sood U."/>
            <person name="Korpole U.S."/>
            <person name="Lal R."/>
        </authorList>
    </citation>
    <scope>NUCLEOTIDE SEQUENCE [LARGE SCALE GENOMIC DNA]</scope>
    <source>
        <strain evidence="1 2">P5342</strain>
    </source>
</reference>
<dbReference type="EMBL" id="JABKAU010000027">
    <property type="protein sequence ID" value="NVO32355.1"/>
    <property type="molecule type" value="Genomic_DNA"/>
</dbReference>
<sequence length="161" mass="18459">MTHVSNSSQQPVSLEVVNEAIVAAYGSATEPHYGFSLRAFNRRPYQAIVDELSRDFILEDLTDLNYEVAFSYEVRGQEQHNLRLSLVGKFCVLYRSFSEIETSAKQLDTEEAKAILQLVERHGLTRLDPAMLQQRTCLEHRQGRTAVLMTVWEALFDYSEL</sequence>